<evidence type="ECO:0000256" key="8">
    <source>
        <dbReference type="ARBA" id="ARBA00023159"/>
    </source>
</evidence>
<dbReference type="CDD" id="cd08367">
    <property type="entry name" value="P53"/>
    <property type="match status" value="1"/>
</dbReference>
<evidence type="ECO:0000256" key="2">
    <source>
        <dbReference type="ARBA" id="ARBA00006167"/>
    </source>
</evidence>
<dbReference type="GO" id="GO:0000981">
    <property type="term" value="F:DNA-binding transcription factor activity, RNA polymerase II-specific"/>
    <property type="evidence" value="ECO:0007669"/>
    <property type="project" value="TreeGrafter"/>
</dbReference>
<evidence type="ECO:0000256" key="11">
    <source>
        <dbReference type="PIRSR" id="PIRSR602117-1"/>
    </source>
</evidence>
<keyword evidence="7" id="KW-0238">DNA-binding</keyword>
<dbReference type="EMBL" id="HBUE01040260">
    <property type="protein sequence ID" value="CAG6460416.1"/>
    <property type="molecule type" value="Transcribed_RNA"/>
</dbReference>
<dbReference type="Gene3D" id="2.60.40.720">
    <property type="match status" value="1"/>
</dbReference>
<evidence type="ECO:0000256" key="4">
    <source>
        <dbReference type="ARBA" id="ARBA00022723"/>
    </source>
</evidence>
<sequence>MMDTFPGYLPSSVETFATNSVVDYFQAEKMEIGGQSVDIQVDSQLISPDGTFNLLTYINEFAQEENALLANQAVSFPDGNQTLQVLGENVSYITNCVEMDPTEVLRSNQLPKLEDDKEALYDLSYELCLEELSIPGVEFSVKIAETGRSEMYTQSNQLNKIFTSIEKPCTFELSLNSSPTIQPIVRVMLVCTNMLHQPLSRCAYHTKNDTTEFKNHAVLRRDGSADYVGMPEGKSFRDRLALKIPMGNSARKSITLEFKCLSSCHKIKKVSTALVFTLEDPVGGQLLGREVIPIQISKNFKRDMETAEKAIVKRTTEPSQKRKQPPGSDPGPPSAAPVAGSSNEDPVSVDLNLNLPRSAATDFLKYAEQFFAAKLYGADASTEQELMPCLKKIRRLASGMEPPKDQ</sequence>
<feature type="cross-link" description="Glycyl lysine isopeptide (Lys-Gly) (interchain with G-Cter in ubiquitin)" evidence="12">
    <location>
        <position position="313"/>
    </location>
</feature>
<keyword evidence="10" id="KW-0539">Nucleus</keyword>
<evidence type="ECO:0000313" key="15">
    <source>
        <dbReference type="EMBL" id="CAG6460416.1"/>
    </source>
</evidence>
<keyword evidence="3" id="KW-0053">Apoptosis</keyword>
<feature type="binding site" evidence="11">
    <location>
        <position position="264"/>
    </location>
    <ligand>
        <name>Zn(2+)</name>
        <dbReference type="ChEBI" id="CHEBI:29105"/>
    </ligand>
</feature>
<proteinExistence type="inferred from homology"/>
<evidence type="ECO:0000256" key="9">
    <source>
        <dbReference type="ARBA" id="ARBA00023163"/>
    </source>
</evidence>
<evidence type="ECO:0000256" key="7">
    <source>
        <dbReference type="ARBA" id="ARBA00023125"/>
    </source>
</evidence>
<feature type="region of interest" description="Disordered" evidence="13">
    <location>
        <begin position="312"/>
        <end position="349"/>
    </location>
</feature>
<dbReference type="InterPro" id="IPR002117">
    <property type="entry name" value="p53_tumour_suppressor"/>
</dbReference>
<evidence type="ECO:0000256" key="10">
    <source>
        <dbReference type="ARBA" id="ARBA00023242"/>
    </source>
</evidence>
<protein>
    <submittedName>
        <fullName evidence="15">Cellular tumor antigen p53</fullName>
    </submittedName>
</protein>
<dbReference type="GO" id="GO:0006915">
    <property type="term" value="P:apoptotic process"/>
    <property type="evidence" value="ECO:0007669"/>
    <property type="project" value="UniProtKB-KW"/>
</dbReference>
<comment type="similarity">
    <text evidence="2">Belongs to the p53 family.</text>
</comment>
<dbReference type="InterPro" id="IPR012346">
    <property type="entry name" value="p53/RUNT-type_TF_DNA-bd_sf"/>
</dbReference>
<feature type="domain" description="p53 DNA-binding" evidence="14">
    <location>
        <begin position="133"/>
        <end position="310"/>
    </location>
</feature>
<dbReference type="PANTHER" id="PTHR11447:SF16">
    <property type="entry name" value="P53 PROTEIN LONG FORM VARIANT 1"/>
    <property type="match status" value="1"/>
</dbReference>
<evidence type="ECO:0000256" key="12">
    <source>
        <dbReference type="PIRSR" id="PIRSR602117-3"/>
    </source>
</evidence>
<feature type="binding site" evidence="11">
    <location>
        <position position="202"/>
    </location>
    <ligand>
        <name>Zn(2+)</name>
        <dbReference type="ChEBI" id="CHEBI:29105"/>
    </ligand>
</feature>
<dbReference type="InterPro" id="IPR011615">
    <property type="entry name" value="p53_DNA-bd"/>
</dbReference>
<feature type="binding site" evidence="11">
    <location>
        <position position="205"/>
    </location>
    <ligand>
        <name>Zn(2+)</name>
        <dbReference type="ChEBI" id="CHEBI:29105"/>
    </ligand>
</feature>
<dbReference type="Pfam" id="PF00870">
    <property type="entry name" value="P53"/>
    <property type="match status" value="1"/>
</dbReference>
<name>A0A8D8AUQ6_CULPI</name>
<keyword evidence="4 11" id="KW-0479">Metal-binding</keyword>
<evidence type="ECO:0000256" key="1">
    <source>
        <dbReference type="ARBA" id="ARBA00004123"/>
    </source>
</evidence>
<dbReference type="SUPFAM" id="SSF49417">
    <property type="entry name" value="p53-like transcription factors"/>
    <property type="match status" value="1"/>
</dbReference>
<dbReference type="GO" id="GO:0046872">
    <property type="term" value="F:metal ion binding"/>
    <property type="evidence" value="ECO:0007669"/>
    <property type="project" value="UniProtKB-KW"/>
</dbReference>
<keyword evidence="9" id="KW-0804">Transcription</keyword>
<keyword evidence="5 11" id="KW-0862">Zinc</keyword>
<dbReference type="GO" id="GO:0000978">
    <property type="term" value="F:RNA polymerase II cis-regulatory region sequence-specific DNA binding"/>
    <property type="evidence" value="ECO:0007669"/>
    <property type="project" value="TreeGrafter"/>
</dbReference>
<feature type="binding site" evidence="11">
    <location>
        <position position="260"/>
    </location>
    <ligand>
        <name>Zn(2+)</name>
        <dbReference type="ChEBI" id="CHEBI:29105"/>
    </ligand>
</feature>
<dbReference type="PANTHER" id="PTHR11447">
    <property type="entry name" value="CELLULAR TUMOR ANTIGEN P53"/>
    <property type="match status" value="1"/>
</dbReference>
<dbReference type="InterPro" id="IPR008967">
    <property type="entry name" value="p53-like_TF_DNA-bd_sf"/>
</dbReference>
<keyword evidence="6" id="KW-0805">Transcription regulation</keyword>
<evidence type="ECO:0000256" key="3">
    <source>
        <dbReference type="ARBA" id="ARBA00022703"/>
    </source>
</evidence>
<dbReference type="GO" id="GO:0005634">
    <property type="term" value="C:nucleus"/>
    <property type="evidence" value="ECO:0007669"/>
    <property type="project" value="UniProtKB-SubCell"/>
</dbReference>
<evidence type="ECO:0000256" key="5">
    <source>
        <dbReference type="ARBA" id="ARBA00022833"/>
    </source>
</evidence>
<dbReference type="AlphaFoldDB" id="A0A8D8AUQ6"/>
<keyword evidence="8" id="KW-0010">Activator</keyword>
<evidence type="ECO:0000256" key="6">
    <source>
        <dbReference type="ARBA" id="ARBA00023015"/>
    </source>
</evidence>
<reference evidence="15" key="1">
    <citation type="submission" date="2021-05" db="EMBL/GenBank/DDBJ databases">
        <authorList>
            <person name="Alioto T."/>
            <person name="Alioto T."/>
            <person name="Gomez Garrido J."/>
        </authorList>
    </citation>
    <scope>NUCLEOTIDE SEQUENCE</scope>
</reference>
<comment type="cofactor">
    <cofactor evidence="11">
        <name>Zn(2+)</name>
        <dbReference type="ChEBI" id="CHEBI:29105"/>
    </cofactor>
    <text evidence="11">Binds 1 zinc ion per subunit.</text>
</comment>
<evidence type="ECO:0000256" key="13">
    <source>
        <dbReference type="SAM" id="MobiDB-lite"/>
    </source>
</evidence>
<accession>A0A8D8AUQ6</accession>
<organism evidence="15">
    <name type="scientific">Culex pipiens</name>
    <name type="common">House mosquito</name>
    <dbReference type="NCBI Taxonomy" id="7175"/>
    <lineage>
        <taxon>Eukaryota</taxon>
        <taxon>Metazoa</taxon>
        <taxon>Ecdysozoa</taxon>
        <taxon>Arthropoda</taxon>
        <taxon>Hexapoda</taxon>
        <taxon>Insecta</taxon>
        <taxon>Pterygota</taxon>
        <taxon>Neoptera</taxon>
        <taxon>Endopterygota</taxon>
        <taxon>Diptera</taxon>
        <taxon>Nematocera</taxon>
        <taxon>Culicoidea</taxon>
        <taxon>Culicidae</taxon>
        <taxon>Culicinae</taxon>
        <taxon>Culicini</taxon>
        <taxon>Culex</taxon>
        <taxon>Culex</taxon>
    </lineage>
</organism>
<comment type="subcellular location">
    <subcellularLocation>
        <location evidence="1">Nucleus</location>
    </subcellularLocation>
</comment>
<evidence type="ECO:0000259" key="14">
    <source>
        <dbReference type="Pfam" id="PF00870"/>
    </source>
</evidence>